<dbReference type="eggNOG" id="arCOG01560">
    <property type="taxonomic scope" value="Archaea"/>
</dbReference>
<protein>
    <recommendedName>
        <fullName evidence="2 8">Probable translation initiation factor IF-2</fullName>
    </recommendedName>
</protein>
<name>U3THX6_9CREN</name>
<dbReference type="FunFam" id="3.40.50.300:FF:000112">
    <property type="entry name" value="Eukaryotic translation initiation factor 5B"/>
    <property type="match status" value="1"/>
</dbReference>
<dbReference type="SUPFAM" id="SSF52156">
    <property type="entry name" value="Initiation factor IF2/eIF5b, domain 3"/>
    <property type="match status" value="1"/>
</dbReference>
<dbReference type="PROSITE" id="PS51722">
    <property type="entry name" value="G_TR_2"/>
    <property type="match status" value="1"/>
</dbReference>
<dbReference type="PATRIC" id="fig|1198449.6.peg.1506"/>
<dbReference type="GO" id="GO:0005737">
    <property type="term" value="C:cytoplasm"/>
    <property type="evidence" value="ECO:0007669"/>
    <property type="project" value="TreeGrafter"/>
</dbReference>
<dbReference type="InterPro" id="IPR005225">
    <property type="entry name" value="Small_GTP-bd"/>
</dbReference>
<dbReference type="InterPro" id="IPR015760">
    <property type="entry name" value="TIF_IF2"/>
</dbReference>
<comment type="function">
    <text evidence="7 8 9">Function in general translation initiation by promoting the binding of the formylmethionine-tRNA to ribosomes. Seems to function along with eIF-2.</text>
</comment>
<dbReference type="InterPro" id="IPR036925">
    <property type="entry name" value="TIF_IF2_dom3_sf"/>
</dbReference>
<dbReference type="Proteomes" id="UP000016887">
    <property type="component" value="Chromosome"/>
</dbReference>
<dbReference type="GeneID" id="17111206"/>
<dbReference type="EMBL" id="AP012489">
    <property type="protein sequence ID" value="BAN90959.1"/>
    <property type="molecule type" value="Genomic_DNA"/>
</dbReference>
<evidence type="ECO:0000256" key="4">
    <source>
        <dbReference type="ARBA" id="ARBA00022741"/>
    </source>
</evidence>
<dbReference type="InterPro" id="IPR004544">
    <property type="entry name" value="TF_aIF-2_arc"/>
</dbReference>
<reference evidence="11 12" key="1">
    <citation type="journal article" date="2013" name="Appl. Environ. Microbiol.">
        <title>Variation of the Virus-Related Elements within Syntenic Genomes of the Hyperthermophilic Archaeon Aeropyrum.</title>
        <authorList>
            <person name="Daifuku T."/>
            <person name="Yoshida T."/>
            <person name="Kitamura T."/>
            <person name="Kawaichi S."/>
            <person name="Inoue T."/>
            <person name="Nomura K."/>
            <person name="Yoshida Y."/>
            <person name="Kuno S."/>
            <person name="Sako Y."/>
        </authorList>
    </citation>
    <scope>NUCLEOTIDE SEQUENCE [LARGE SCALE GENOMIC DNA]</scope>
    <source>
        <strain evidence="11 12">SY1</strain>
    </source>
</reference>
<dbReference type="SUPFAM" id="SSF50447">
    <property type="entry name" value="Translation proteins"/>
    <property type="match status" value="1"/>
</dbReference>
<feature type="binding site" evidence="8">
    <location>
        <begin position="87"/>
        <end position="91"/>
    </location>
    <ligand>
        <name>GTP</name>
        <dbReference type="ChEBI" id="CHEBI:37565"/>
    </ligand>
</feature>
<keyword evidence="6 8" id="KW-0342">GTP-binding</keyword>
<dbReference type="Gene3D" id="2.40.30.10">
    <property type="entry name" value="Translation factors"/>
    <property type="match status" value="2"/>
</dbReference>
<dbReference type="CDD" id="cd01887">
    <property type="entry name" value="IF2_eIF5B"/>
    <property type="match status" value="1"/>
</dbReference>
<dbReference type="NCBIfam" id="TIGR00491">
    <property type="entry name" value="aIF-2"/>
    <property type="match status" value="1"/>
</dbReference>
<comment type="similarity">
    <text evidence="1 8 9">Belongs to the TRAFAC class translation factor GTPase superfamily. Classic translation factor GTPase family. IF-2 subfamily.</text>
</comment>
<feature type="binding site" evidence="8">
    <location>
        <begin position="141"/>
        <end position="144"/>
    </location>
    <ligand>
        <name>GTP</name>
        <dbReference type="ChEBI" id="CHEBI:37565"/>
    </ligand>
</feature>
<feature type="binding site" evidence="8">
    <location>
        <begin position="23"/>
        <end position="30"/>
    </location>
    <ligand>
        <name>GTP</name>
        <dbReference type="ChEBI" id="CHEBI:37565"/>
    </ligand>
</feature>
<keyword evidence="12" id="KW-1185">Reference proteome</keyword>
<dbReference type="KEGG" id="acj:ACAM_1490"/>
<dbReference type="NCBIfam" id="NF003078">
    <property type="entry name" value="PRK04004.1"/>
    <property type="match status" value="1"/>
</dbReference>
<dbReference type="SUPFAM" id="SSF52540">
    <property type="entry name" value="P-loop containing nucleoside triphosphate hydrolases"/>
    <property type="match status" value="1"/>
</dbReference>
<dbReference type="STRING" id="1198449.ACAM_1490"/>
<gene>
    <name evidence="8 11" type="primary">infB</name>
    <name evidence="11" type="ORF">ACAM_1490</name>
</gene>
<dbReference type="NCBIfam" id="TIGR00231">
    <property type="entry name" value="small_GTP"/>
    <property type="match status" value="1"/>
</dbReference>
<dbReference type="HAMAP" id="MF_00100_A">
    <property type="entry name" value="IF_2_A"/>
    <property type="match status" value="1"/>
</dbReference>
<dbReference type="GO" id="GO:0005525">
    <property type="term" value="F:GTP binding"/>
    <property type="evidence" value="ECO:0007669"/>
    <property type="project" value="UniProtKB-KW"/>
</dbReference>
<evidence type="ECO:0000256" key="3">
    <source>
        <dbReference type="ARBA" id="ARBA00022540"/>
    </source>
</evidence>
<dbReference type="Pfam" id="PF00009">
    <property type="entry name" value="GTP_EFTU"/>
    <property type="match status" value="1"/>
</dbReference>
<dbReference type="PANTHER" id="PTHR43381:SF4">
    <property type="entry name" value="EUKARYOTIC TRANSLATION INITIATION FACTOR 5B"/>
    <property type="match status" value="1"/>
</dbReference>
<dbReference type="InterPro" id="IPR009000">
    <property type="entry name" value="Transl_B-barrel_sf"/>
</dbReference>
<dbReference type="Gene3D" id="3.40.50.300">
    <property type="entry name" value="P-loop containing nucleotide triphosphate hydrolases"/>
    <property type="match status" value="1"/>
</dbReference>
<accession>U3THX6</accession>
<dbReference type="Pfam" id="PF14578">
    <property type="entry name" value="GTP_EFTU_D4"/>
    <property type="match status" value="1"/>
</dbReference>
<dbReference type="InterPro" id="IPR000795">
    <property type="entry name" value="T_Tr_GTP-bd_dom"/>
</dbReference>
<dbReference type="Gene3D" id="3.40.50.10050">
    <property type="entry name" value="Translation initiation factor IF- 2, domain 3"/>
    <property type="match status" value="1"/>
</dbReference>
<dbReference type="CDD" id="cd16266">
    <property type="entry name" value="IF2_aeIF5B_IV"/>
    <property type="match status" value="1"/>
</dbReference>
<dbReference type="GO" id="GO:0003924">
    <property type="term" value="F:GTPase activity"/>
    <property type="evidence" value="ECO:0007669"/>
    <property type="project" value="UniProtKB-UniRule"/>
</dbReference>
<dbReference type="RefSeq" id="WP_022542225.1">
    <property type="nucleotide sequence ID" value="NC_022521.1"/>
</dbReference>
<keyword evidence="4 8" id="KW-0547">Nucleotide-binding</keyword>
<dbReference type="GO" id="GO:0003743">
    <property type="term" value="F:translation initiation factor activity"/>
    <property type="evidence" value="ECO:0007669"/>
    <property type="project" value="UniProtKB-UniRule"/>
</dbReference>
<evidence type="ECO:0000256" key="2">
    <source>
        <dbReference type="ARBA" id="ARBA00020166"/>
    </source>
</evidence>
<evidence type="ECO:0000313" key="12">
    <source>
        <dbReference type="Proteomes" id="UP000016887"/>
    </source>
</evidence>
<keyword evidence="5 8" id="KW-0648">Protein biosynthesis</keyword>
<dbReference type="OrthoDB" id="30957at2157"/>
<dbReference type="NCBIfam" id="NF011418">
    <property type="entry name" value="PRK14845.1"/>
    <property type="match status" value="1"/>
</dbReference>
<dbReference type="Pfam" id="PF03144">
    <property type="entry name" value="GTP_EFTU_D2"/>
    <property type="match status" value="1"/>
</dbReference>
<dbReference type="FunFam" id="2.40.30.10:FF:000013">
    <property type="entry name" value="eukaryotic translation initiation factor 5B"/>
    <property type="match status" value="1"/>
</dbReference>
<evidence type="ECO:0000256" key="5">
    <source>
        <dbReference type="ARBA" id="ARBA00022917"/>
    </source>
</evidence>
<feature type="domain" description="Tr-type G" evidence="10">
    <location>
        <begin position="14"/>
        <end position="231"/>
    </location>
</feature>
<dbReference type="CDD" id="cd03703">
    <property type="entry name" value="aeIF5B_II"/>
    <property type="match status" value="1"/>
</dbReference>
<dbReference type="PRINTS" id="PR00315">
    <property type="entry name" value="ELONGATNFCT"/>
</dbReference>
<dbReference type="AlphaFoldDB" id="U3THX6"/>
<keyword evidence="3 8" id="KW-0396">Initiation factor</keyword>
<organism evidence="11 12">
    <name type="scientific">Aeropyrum camini SY1 = JCM 12091</name>
    <dbReference type="NCBI Taxonomy" id="1198449"/>
    <lineage>
        <taxon>Archaea</taxon>
        <taxon>Thermoproteota</taxon>
        <taxon>Thermoprotei</taxon>
        <taxon>Desulfurococcales</taxon>
        <taxon>Desulfurococcaceae</taxon>
        <taxon>Aeropyrum</taxon>
    </lineage>
</organism>
<dbReference type="Pfam" id="PF11987">
    <property type="entry name" value="IF-2"/>
    <property type="match status" value="1"/>
</dbReference>
<dbReference type="InterPro" id="IPR023115">
    <property type="entry name" value="TIF_IF2_dom3"/>
</dbReference>
<evidence type="ECO:0000256" key="1">
    <source>
        <dbReference type="ARBA" id="ARBA00007733"/>
    </source>
</evidence>
<dbReference type="FunFam" id="3.40.50.10050:FF:000001">
    <property type="entry name" value="Translation initiation factor IF-2"/>
    <property type="match status" value="1"/>
</dbReference>
<evidence type="ECO:0000256" key="8">
    <source>
        <dbReference type="HAMAP-Rule" id="MF_00100"/>
    </source>
</evidence>
<evidence type="ECO:0000259" key="10">
    <source>
        <dbReference type="PROSITE" id="PS51722"/>
    </source>
</evidence>
<evidence type="ECO:0000256" key="6">
    <source>
        <dbReference type="ARBA" id="ARBA00023134"/>
    </source>
</evidence>
<evidence type="ECO:0000256" key="7">
    <source>
        <dbReference type="ARBA" id="ARBA00024852"/>
    </source>
</evidence>
<dbReference type="PANTHER" id="PTHR43381">
    <property type="entry name" value="TRANSLATION INITIATION FACTOR IF-2-RELATED"/>
    <property type="match status" value="1"/>
</dbReference>
<proteinExistence type="inferred from homology"/>
<dbReference type="InterPro" id="IPR027417">
    <property type="entry name" value="P-loop_NTPase"/>
</dbReference>
<evidence type="ECO:0000256" key="9">
    <source>
        <dbReference type="RuleBase" id="RU000644"/>
    </source>
</evidence>
<evidence type="ECO:0000313" key="11">
    <source>
        <dbReference type="EMBL" id="BAN90959.1"/>
    </source>
</evidence>
<dbReference type="InterPro" id="IPR029459">
    <property type="entry name" value="EFTU-type"/>
</dbReference>
<sequence>MSGDGDTRPGGRRLRQPIVVVLGHVDHGKTTLLDKIRRTAVAAKEAGGITQHIGASIVPAEVIEKVAEPLKKVIPVKLVIPGLLFIDTPGHELFSNLRRRGGSVADFAILVVDIMEGFKPQTYEALELLKERRVPFLIAANKIDRIPGWKPHPDAPFIETIRKQDPKVREILEQRVYEIVGKMYEAGLPAELFTRIKDFRKKIAIVPVSARTGEGIPELLAVLAGLTQTYLRDRLRYAEGPAKGVVLEVKEMQGFGTVVDAVIYEGVLKKEDIIVVGGREGPIVTRVRALLMPAPLQDIRSREARFVQVDRVYAAAGVRIAAPGLDDVIAGSPIYAAENEEQARRLMEAVQREIEELRFRTENIGVVVKADTLGTLEALVEALRRRGVPVRLADIGPVSRSDVLDAAVTRKIDPYLGVVLAFNVKVLPEAEEEAARAGVRIFRESVIYKLIEDYEEWVKSEKEAERLRALNSLIRPGKFRILPGYVFRRSDPAIVGVEVLGGVIRPGYPVMDSQGRELGRIMAIKDRDRSLEEARLGAAVAISIQGRILIGRHASEGDILYTNVPAQHAYNILTEFKDLVSKDELDVLREIAEIKRKAGDSEYSKVLLRLKIKRAG</sequence>
<dbReference type="InterPro" id="IPR004161">
    <property type="entry name" value="EFTu-like_2"/>
</dbReference>